<keyword evidence="2" id="KW-1133">Transmembrane helix</keyword>
<keyword evidence="4" id="KW-1185">Reference proteome</keyword>
<proteinExistence type="predicted"/>
<evidence type="ECO:0000256" key="2">
    <source>
        <dbReference type="SAM" id="Phobius"/>
    </source>
</evidence>
<keyword evidence="2" id="KW-0472">Membrane</keyword>
<dbReference type="Proteomes" id="UP001189429">
    <property type="component" value="Unassembled WGS sequence"/>
</dbReference>
<organism evidence="3 4">
    <name type="scientific">Prorocentrum cordatum</name>
    <dbReference type="NCBI Taxonomy" id="2364126"/>
    <lineage>
        <taxon>Eukaryota</taxon>
        <taxon>Sar</taxon>
        <taxon>Alveolata</taxon>
        <taxon>Dinophyceae</taxon>
        <taxon>Prorocentrales</taxon>
        <taxon>Prorocentraceae</taxon>
        <taxon>Prorocentrum</taxon>
    </lineage>
</organism>
<dbReference type="EMBL" id="CAUYUJ010015099">
    <property type="protein sequence ID" value="CAK0849861.1"/>
    <property type="molecule type" value="Genomic_DNA"/>
</dbReference>
<evidence type="ECO:0000313" key="4">
    <source>
        <dbReference type="Proteomes" id="UP001189429"/>
    </source>
</evidence>
<accession>A0ABN9TUF2</accession>
<dbReference type="Gene3D" id="3.20.20.80">
    <property type="entry name" value="Glycosidases"/>
    <property type="match status" value="1"/>
</dbReference>
<keyword evidence="2" id="KW-0812">Transmembrane</keyword>
<protein>
    <recommendedName>
        <fullName evidence="5">Apple domain-containing protein</fullName>
    </recommendedName>
</protein>
<evidence type="ECO:0000256" key="1">
    <source>
        <dbReference type="SAM" id="MobiDB-lite"/>
    </source>
</evidence>
<feature type="region of interest" description="Disordered" evidence="1">
    <location>
        <begin position="538"/>
        <end position="572"/>
    </location>
</feature>
<feature type="transmembrane region" description="Helical" evidence="2">
    <location>
        <begin position="480"/>
        <end position="500"/>
    </location>
</feature>
<gene>
    <name evidence="3" type="ORF">PCOR1329_LOCUS42449</name>
</gene>
<reference evidence="3" key="1">
    <citation type="submission" date="2023-10" db="EMBL/GenBank/DDBJ databases">
        <authorList>
            <person name="Chen Y."/>
            <person name="Shah S."/>
            <person name="Dougan E. K."/>
            <person name="Thang M."/>
            <person name="Chan C."/>
        </authorList>
    </citation>
    <scope>NUCLEOTIDE SEQUENCE [LARGE SCALE GENOMIC DNA]</scope>
</reference>
<evidence type="ECO:0000313" key="3">
    <source>
        <dbReference type="EMBL" id="CAK0849861.1"/>
    </source>
</evidence>
<name>A0ABN9TUF2_9DINO</name>
<comment type="caution">
    <text evidence="3">The sequence shown here is derived from an EMBL/GenBank/DDBJ whole genome shotgun (WGS) entry which is preliminary data.</text>
</comment>
<evidence type="ECO:0008006" key="5">
    <source>
        <dbReference type="Google" id="ProtNLM"/>
    </source>
</evidence>
<feature type="non-terminal residue" evidence="3">
    <location>
        <position position="1"/>
    </location>
</feature>
<sequence>ALRGRVLAALGSTPVAATEWGPCAWAVGGRPDFDAATEWLDFFRMHNIWDVSWAISDDATLSCSMLKTGADSAGAWHAAQLTPAGAFARASLRTGHLDGVLGEYVPVNGTTTCSSSFSCLVDLSVLQCAMLCDASEDCGGFYYEPKFRMCSLRNALAVCSDIEGQTGGMDARLFQRLPFERARLPAAGKGADQEAPCGGGSGPDDGHEYLSCGGSGAGHRGCCARARLPRGQAAWAPLRAGRACSAGAAEALGAATAEGAESACALRCALSEGCAGFAFRAPGGGNCSSAPGGSAAAEGDCLLLRGACEGEAATDDACWDEYSMTGPPAPAGMPLTSHDLRERSPAASHEASQALPAKAWALARSRSGCANWHGIAGAEPSTEPSAGRCGERCQGQKGCTGFAFQGADDCSPLGIGRGTCVLWFGPCQHEADTCWDQYAMLLNASAAAGSAALRGAAREAPAGATGRGAPPAQSGGGPGAGAVVAVLAVLGAAAAAGWWLRRWRASGEACPELAAAGCEDRLTALCASPVASRLWSSCAQVGGPPPGAPGASPGSRGGPEESPTRRPLAPAR</sequence>